<reference evidence="2 3" key="1">
    <citation type="submission" date="2018-01" db="EMBL/GenBank/DDBJ databases">
        <title>Complete genome sequence of Bacteriovorax stolpii DSM12778.</title>
        <authorList>
            <person name="Tang B."/>
            <person name="Chang J."/>
        </authorList>
    </citation>
    <scope>NUCLEOTIDE SEQUENCE [LARGE SCALE GENOMIC DNA]</scope>
    <source>
        <strain evidence="2 3">DSM 12778</strain>
    </source>
</reference>
<sequence length="386" mass="44047">MANQALKTVTLQDFLYSEGEACQNVDAREHVFEIRAEVDSSFGFITLYDLKNYLIDHHDEVKDYQVRNIDSTEWIALFEHPYFQRRKPQLVSATTLSTDDEQQYFMLRNGQKTGPFEKYELTTMLEDKEILLTDMVSTNHGHTWMKLYQVDGFDRRSLKESDQLPGVPSHVLMQQQDSVIAISPETEAISGLAYLSNVKRGKSFEREKVETSFSSDSKPSTNSSTIYKWLLVVSIVGIGYFLFHIKNQLSSPFSNKEAKSVGEQAEMLDPVNMNEPMAPQTNPSARSQLGERRQNNQVNDQGRSGKFETRNLNPIRPNQRKSFMESSKFQEINAGEDDPNYFYDNTSAMELDPVRSQVSKENFDNSGSEDGPIPSSDNLFESEVSN</sequence>
<accession>A0A2K9NS72</accession>
<dbReference type="KEGG" id="bsto:C0V70_09680"/>
<keyword evidence="3" id="KW-1185">Reference proteome</keyword>
<dbReference type="EMBL" id="CP025704">
    <property type="protein sequence ID" value="AUN98369.1"/>
    <property type="molecule type" value="Genomic_DNA"/>
</dbReference>
<feature type="compositionally biased region" description="Polar residues" evidence="1">
    <location>
        <begin position="356"/>
        <end position="368"/>
    </location>
</feature>
<evidence type="ECO:0008006" key="4">
    <source>
        <dbReference type="Google" id="ProtNLM"/>
    </source>
</evidence>
<gene>
    <name evidence="2" type="ORF">C0V70_09680</name>
</gene>
<feature type="compositionally biased region" description="Polar residues" evidence="1">
    <location>
        <begin position="375"/>
        <end position="386"/>
    </location>
</feature>
<evidence type="ECO:0000313" key="2">
    <source>
        <dbReference type="EMBL" id="AUN98369.1"/>
    </source>
</evidence>
<protein>
    <recommendedName>
        <fullName evidence="4">GYF domain-containing protein</fullName>
    </recommendedName>
</protein>
<name>A0A2K9NS72_BACTC</name>
<proteinExistence type="predicted"/>
<dbReference type="Proteomes" id="UP000235584">
    <property type="component" value="Chromosome"/>
</dbReference>
<dbReference type="OrthoDB" id="5289615at2"/>
<organism evidence="2 3">
    <name type="scientific">Bacteriovorax stolpii</name>
    <name type="common">Bdellovibrio stolpii</name>
    <dbReference type="NCBI Taxonomy" id="960"/>
    <lineage>
        <taxon>Bacteria</taxon>
        <taxon>Pseudomonadati</taxon>
        <taxon>Bdellovibrionota</taxon>
        <taxon>Bacteriovoracia</taxon>
        <taxon>Bacteriovoracales</taxon>
        <taxon>Bacteriovoracaceae</taxon>
        <taxon>Bacteriovorax</taxon>
    </lineage>
</organism>
<dbReference type="RefSeq" id="WP_102243660.1">
    <property type="nucleotide sequence ID" value="NZ_CP025704.1"/>
</dbReference>
<feature type="region of interest" description="Disordered" evidence="1">
    <location>
        <begin position="353"/>
        <end position="386"/>
    </location>
</feature>
<evidence type="ECO:0000313" key="3">
    <source>
        <dbReference type="Proteomes" id="UP000235584"/>
    </source>
</evidence>
<feature type="region of interest" description="Disordered" evidence="1">
    <location>
        <begin position="273"/>
        <end position="325"/>
    </location>
</feature>
<dbReference type="AlphaFoldDB" id="A0A2K9NS72"/>
<evidence type="ECO:0000256" key="1">
    <source>
        <dbReference type="SAM" id="MobiDB-lite"/>
    </source>
</evidence>